<dbReference type="InterPro" id="IPR037652">
    <property type="entry name" value="Mim2"/>
</dbReference>
<dbReference type="GO" id="GO:0045040">
    <property type="term" value="P:protein insertion into mitochondrial outer membrane"/>
    <property type="evidence" value="ECO:0007669"/>
    <property type="project" value="InterPro"/>
</dbReference>
<proteinExistence type="predicted"/>
<dbReference type="OrthoDB" id="5555533at2759"/>
<dbReference type="GO" id="GO:0005741">
    <property type="term" value="C:mitochondrial outer membrane"/>
    <property type="evidence" value="ECO:0007669"/>
    <property type="project" value="TreeGrafter"/>
</dbReference>
<feature type="compositionally biased region" description="Acidic residues" evidence="1">
    <location>
        <begin position="16"/>
        <end position="31"/>
    </location>
</feature>
<dbReference type="GO" id="GO:0070096">
    <property type="term" value="P:mitochondrial outer membrane translocase complex assembly"/>
    <property type="evidence" value="ECO:0007669"/>
    <property type="project" value="InterPro"/>
</dbReference>
<evidence type="ECO:0000256" key="1">
    <source>
        <dbReference type="SAM" id="MobiDB-lite"/>
    </source>
</evidence>
<dbReference type="Proteomes" id="UP000837801">
    <property type="component" value="Unassembled WGS sequence"/>
</dbReference>
<sequence length="90" mass="10452">MSSILDQIQEANEPIDLTDYDESDGEYDSSYESDYSSVSGDYLTAQQQWEESVNQVKELFNMALFPMIGKVIGRRMAHMVWAKVADWWFI</sequence>
<reference evidence="2" key="1">
    <citation type="submission" date="2022-03" db="EMBL/GenBank/DDBJ databases">
        <authorList>
            <person name="Legras J.-L."/>
            <person name="Devillers H."/>
            <person name="Grondin C."/>
        </authorList>
    </citation>
    <scope>NUCLEOTIDE SEQUENCE</scope>
    <source>
        <strain evidence="2">CLIB 1423</strain>
    </source>
</reference>
<protein>
    <submittedName>
        <fullName evidence="2">Mitochondrial import protein 2</fullName>
    </submittedName>
</protein>
<organism evidence="2 3">
    <name type="scientific">[Candida] railenensis</name>
    <dbReference type="NCBI Taxonomy" id="45579"/>
    <lineage>
        <taxon>Eukaryota</taxon>
        <taxon>Fungi</taxon>
        <taxon>Dikarya</taxon>
        <taxon>Ascomycota</taxon>
        <taxon>Saccharomycotina</taxon>
        <taxon>Pichiomycetes</taxon>
        <taxon>Debaryomycetaceae</taxon>
        <taxon>Kurtzmaniella</taxon>
    </lineage>
</organism>
<dbReference type="PANTHER" id="PTHR28230">
    <property type="entry name" value="CHROMOSOME 1, WHOLE GENOME SHOTGUN SEQUENCE"/>
    <property type="match status" value="1"/>
</dbReference>
<gene>
    <name evidence="2" type="ORF">CLIB1423_08S01860</name>
</gene>
<keyword evidence="3" id="KW-1185">Reference proteome</keyword>
<evidence type="ECO:0000313" key="2">
    <source>
        <dbReference type="EMBL" id="CAH2352821.1"/>
    </source>
</evidence>
<feature type="region of interest" description="Disordered" evidence="1">
    <location>
        <begin position="11"/>
        <end position="34"/>
    </location>
</feature>
<dbReference type="EMBL" id="CAKXYY010000008">
    <property type="protein sequence ID" value="CAH2352821.1"/>
    <property type="molecule type" value="Genomic_DNA"/>
</dbReference>
<name>A0A9P0QQ53_9ASCO</name>
<dbReference type="Pfam" id="PF19117">
    <property type="entry name" value="Mim2"/>
    <property type="match status" value="1"/>
</dbReference>
<dbReference type="PANTHER" id="PTHR28230:SF1">
    <property type="entry name" value="MITOCHONDRIAL IMPORT PROTEIN 2"/>
    <property type="match status" value="1"/>
</dbReference>
<accession>A0A9P0QQ53</accession>
<dbReference type="AlphaFoldDB" id="A0A9P0QQ53"/>
<evidence type="ECO:0000313" key="3">
    <source>
        <dbReference type="Proteomes" id="UP000837801"/>
    </source>
</evidence>
<comment type="caution">
    <text evidence="2">The sequence shown here is derived from an EMBL/GenBank/DDBJ whole genome shotgun (WGS) entry which is preliminary data.</text>
</comment>